<sequence length="273" mass="29639">MSTATMAPQLRLRDAYKGPAWSAAGDGPPLLLIAGLGLDGNSWWRSIPGFAEQFRVITFDYRGVGRSGRAPMFCSTDDLADDAVAVLDAAGVESSLVYGFSLGGMVAQRLALRHPARVRALVLGATQAGGPHTVPPPATTLAYLWRARFLSRAAAAEAAIPHVYGKRCRRETPERIAADLEQRRQRRLDPDAYRGHVAAAMMHDAYRNLHAIDAPTLVVHGEDDRLIPKANGKSIARTIPDARLHLIPHAGHYYATDEPSVDGLIARFFAECQ</sequence>
<name>A0A9X3N9L7_9ACTN</name>
<dbReference type="EMBL" id="JAPDOD010000125">
    <property type="protein sequence ID" value="MDA0167423.1"/>
    <property type="molecule type" value="Genomic_DNA"/>
</dbReference>
<dbReference type="Proteomes" id="UP001149140">
    <property type="component" value="Unassembled WGS sequence"/>
</dbReference>
<dbReference type="PANTHER" id="PTHR43433">
    <property type="entry name" value="HYDROLASE, ALPHA/BETA FOLD FAMILY PROTEIN"/>
    <property type="match status" value="1"/>
</dbReference>
<keyword evidence="2" id="KW-0378">Hydrolase</keyword>
<reference evidence="2" key="1">
    <citation type="submission" date="2022-10" db="EMBL/GenBank/DDBJ databases">
        <title>The WGS of Solirubrobacter ginsenosidimutans DSM 21036.</title>
        <authorList>
            <person name="Jiang Z."/>
        </authorList>
    </citation>
    <scope>NUCLEOTIDE SEQUENCE</scope>
    <source>
        <strain evidence="2">DSM 21036</strain>
    </source>
</reference>
<dbReference type="AlphaFoldDB" id="A0A9X3N9L7"/>
<comment type="caution">
    <text evidence="2">The sequence shown here is derived from an EMBL/GenBank/DDBJ whole genome shotgun (WGS) entry which is preliminary data.</text>
</comment>
<dbReference type="PRINTS" id="PR00111">
    <property type="entry name" value="ABHYDROLASE"/>
</dbReference>
<evidence type="ECO:0000259" key="1">
    <source>
        <dbReference type="Pfam" id="PF00561"/>
    </source>
</evidence>
<dbReference type="InterPro" id="IPR029058">
    <property type="entry name" value="AB_hydrolase_fold"/>
</dbReference>
<organism evidence="2 3">
    <name type="scientific">Solirubrobacter ginsenosidimutans</name>
    <dbReference type="NCBI Taxonomy" id="490573"/>
    <lineage>
        <taxon>Bacteria</taxon>
        <taxon>Bacillati</taxon>
        <taxon>Actinomycetota</taxon>
        <taxon>Thermoleophilia</taxon>
        <taxon>Solirubrobacterales</taxon>
        <taxon>Solirubrobacteraceae</taxon>
        <taxon>Solirubrobacter</taxon>
    </lineage>
</organism>
<dbReference type="PANTHER" id="PTHR43433:SF5">
    <property type="entry name" value="AB HYDROLASE-1 DOMAIN-CONTAINING PROTEIN"/>
    <property type="match status" value="1"/>
</dbReference>
<dbReference type="GO" id="GO:0046503">
    <property type="term" value="P:glycerolipid catabolic process"/>
    <property type="evidence" value="ECO:0007669"/>
    <property type="project" value="TreeGrafter"/>
</dbReference>
<accession>A0A9X3N9L7</accession>
<dbReference type="InterPro" id="IPR050471">
    <property type="entry name" value="AB_hydrolase"/>
</dbReference>
<dbReference type="RefSeq" id="WP_270046735.1">
    <property type="nucleotide sequence ID" value="NZ_JAPDOD010000125.1"/>
</dbReference>
<dbReference type="Gene3D" id="3.40.50.1820">
    <property type="entry name" value="alpha/beta hydrolase"/>
    <property type="match status" value="1"/>
</dbReference>
<dbReference type="Pfam" id="PF00561">
    <property type="entry name" value="Abhydrolase_1"/>
    <property type="match status" value="1"/>
</dbReference>
<proteinExistence type="predicted"/>
<feature type="domain" description="AB hydrolase-1" evidence="1">
    <location>
        <begin position="28"/>
        <end position="253"/>
    </location>
</feature>
<dbReference type="InterPro" id="IPR000073">
    <property type="entry name" value="AB_hydrolase_1"/>
</dbReference>
<dbReference type="SUPFAM" id="SSF53474">
    <property type="entry name" value="alpha/beta-Hydrolases"/>
    <property type="match status" value="1"/>
</dbReference>
<keyword evidence="3" id="KW-1185">Reference proteome</keyword>
<evidence type="ECO:0000313" key="2">
    <source>
        <dbReference type="EMBL" id="MDA0167423.1"/>
    </source>
</evidence>
<dbReference type="GO" id="GO:0004806">
    <property type="term" value="F:triacylglycerol lipase activity"/>
    <property type="evidence" value="ECO:0007669"/>
    <property type="project" value="TreeGrafter"/>
</dbReference>
<protein>
    <submittedName>
        <fullName evidence="2">Alpha/beta hydrolase</fullName>
    </submittedName>
</protein>
<gene>
    <name evidence="2" type="ORF">OM076_44605</name>
</gene>
<evidence type="ECO:0000313" key="3">
    <source>
        <dbReference type="Proteomes" id="UP001149140"/>
    </source>
</evidence>